<dbReference type="InParanoid" id="A0A0C3NNV0"/>
<proteinExistence type="predicted"/>
<reference evidence="1 2" key="1">
    <citation type="submission" date="2014-04" db="EMBL/GenBank/DDBJ databases">
        <authorList>
            <consortium name="DOE Joint Genome Institute"/>
            <person name="Kuo A."/>
            <person name="Kohler A."/>
            <person name="Costa M.D."/>
            <person name="Nagy L.G."/>
            <person name="Floudas D."/>
            <person name="Copeland A."/>
            <person name="Barry K.W."/>
            <person name="Cichocki N."/>
            <person name="Veneault-Fourrey C."/>
            <person name="LaButti K."/>
            <person name="Lindquist E.A."/>
            <person name="Lipzen A."/>
            <person name="Lundell T."/>
            <person name="Morin E."/>
            <person name="Murat C."/>
            <person name="Sun H."/>
            <person name="Tunlid A."/>
            <person name="Henrissat B."/>
            <person name="Grigoriev I.V."/>
            <person name="Hibbett D.S."/>
            <person name="Martin F."/>
            <person name="Nordberg H.P."/>
            <person name="Cantor M.N."/>
            <person name="Hua S.X."/>
        </authorList>
    </citation>
    <scope>NUCLEOTIDE SEQUENCE [LARGE SCALE GENOMIC DNA]</scope>
    <source>
        <strain evidence="1 2">Marx 270</strain>
    </source>
</reference>
<evidence type="ECO:0000313" key="2">
    <source>
        <dbReference type="Proteomes" id="UP000054217"/>
    </source>
</evidence>
<name>A0A0C3NNV0_PISTI</name>
<dbReference type="EMBL" id="KN832031">
    <property type="protein sequence ID" value="KIN97285.1"/>
    <property type="molecule type" value="Genomic_DNA"/>
</dbReference>
<keyword evidence="2" id="KW-1185">Reference proteome</keyword>
<accession>A0A0C3NNV0</accession>
<dbReference type="OrthoDB" id="2674484at2759"/>
<dbReference type="AlphaFoldDB" id="A0A0C3NNV0"/>
<reference evidence="2" key="2">
    <citation type="submission" date="2015-01" db="EMBL/GenBank/DDBJ databases">
        <title>Evolutionary Origins and Diversification of the Mycorrhizal Mutualists.</title>
        <authorList>
            <consortium name="DOE Joint Genome Institute"/>
            <consortium name="Mycorrhizal Genomics Consortium"/>
            <person name="Kohler A."/>
            <person name="Kuo A."/>
            <person name="Nagy L.G."/>
            <person name="Floudas D."/>
            <person name="Copeland A."/>
            <person name="Barry K.W."/>
            <person name="Cichocki N."/>
            <person name="Veneault-Fourrey C."/>
            <person name="LaButti K."/>
            <person name="Lindquist E.A."/>
            <person name="Lipzen A."/>
            <person name="Lundell T."/>
            <person name="Morin E."/>
            <person name="Murat C."/>
            <person name="Riley R."/>
            <person name="Ohm R."/>
            <person name="Sun H."/>
            <person name="Tunlid A."/>
            <person name="Henrissat B."/>
            <person name="Grigoriev I.V."/>
            <person name="Hibbett D.S."/>
            <person name="Martin F."/>
        </authorList>
    </citation>
    <scope>NUCLEOTIDE SEQUENCE [LARGE SCALE GENOMIC DNA]</scope>
    <source>
        <strain evidence="2">Marx 270</strain>
    </source>
</reference>
<protein>
    <submittedName>
        <fullName evidence="1">Uncharacterized protein</fullName>
    </submittedName>
</protein>
<evidence type="ECO:0000313" key="1">
    <source>
        <dbReference type="EMBL" id="KIN97285.1"/>
    </source>
</evidence>
<gene>
    <name evidence="1" type="ORF">M404DRAFT_1006165</name>
</gene>
<sequence length="53" mass="5973">MELHSPEVTVKLQTFWYEPANATGCPTVAHAHSSRHDRGQQAVNVTLLRPHRP</sequence>
<organism evidence="1 2">
    <name type="scientific">Pisolithus tinctorius Marx 270</name>
    <dbReference type="NCBI Taxonomy" id="870435"/>
    <lineage>
        <taxon>Eukaryota</taxon>
        <taxon>Fungi</taxon>
        <taxon>Dikarya</taxon>
        <taxon>Basidiomycota</taxon>
        <taxon>Agaricomycotina</taxon>
        <taxon>Agaricomycetes</taxon>
        <taxon>Agaricomycetidae</taxon>
        <taxon>Boletales</taxon>
        <taxon>Sclerodermatineae</taxon>
        <taxon>Pisolithaceae</taxon>
        <taxon>Pisolithus</taxon>
    </lineage>
</organism>
<dbReference type="HOGENOM" id="CLU_3069709_0_0_1"/>
<dbReference type="Proteomes" id="UP000054217">
    <property type="component" value="Unassembled WGS sequence"/>
</dbReference>